<accession>A0A367KVP1</accession>
<dbReference type="EMBL" id="PJQM01000200">
    <property type="protein sequence ID" value="RCI06234.1"/>
    <property type="molecule type" value="Genomic_DNA"/>
</dbReference>
<evidence type="ECO:0000313" key="1">
    <source>
        <dbReference type="EMBL" id="RCI06234.1"/>
    </source>
</evidence>
<gene>
    <name evidence="1" type="ORF">CU098_013476</name>
</gene>
<name>A0A367KVP1_RHIST</name>
<dbReference type="Proteomes" id="UP000253551">
    <property type="component" value="Unassembled WGS sequence"/>
</dbReference>
<dbReference type="AlphaFoldDB" id="A0A367KVP1"/>
<evidence type="ECO:0000313" key="2">
    <source>
        <dbReference type="Proteomes" id="UP000253551"/>
    </source>
</evidence>
<organism evidence="1 2">
    <name type="scientific">Rhizopus stolonifer</name>
    <name type="common">Rhizopus nigricans</name>
    <dbReference type="NCBI Taxonomy" id="4846"/>
    <lineage>
        <taxon>Eukaryota</taxon>
        <taxon>Fungi</taxon>
        <taxon>Fungi incertae sedis</taxon>
        <taxon>Mucoromycota</taxon>
        <taxon>Mucoromycotina</taxon>
        <taxon>Mucoromycetes</taxon>
        <taxon>Mucorales</taxon>
        <taxon>Mucorineae</taxon>
        <taxon>Rhizopodaceae</taxon>
        <taxon>Rhizopus</taxon>
    </lineage>
</organism>
<keyword evidence="2" id="KW-1185">Reference proteome</keyword>
<protein>
    <recommendedName>
        <fullName evidence="3">Chromo domain-containing protein</fullName>
    </recommendedName>
</protein>
<evidence type="ECO:0008006" key="3">
    <source>
        <dbReference type="Google" id="ProtNLM"/>
    </source>
</evidence>
<sequence>MKSEQILVYPNIADNVMQKILLPVLPEEMRDQYARPDTIRMYIPPELDEESDEDKKREHQRTLIKQKYRHKRIERVVKKFKNATGQVKYTVLWENNPVEEARTRS</sequence>
<dbReference type="OrthoDB" id="2251949at2759"/>
<comment type="caution">
    <text evidence="1">The sequence shown here is derived from an EMBL/GenBank/DDBJ whole genome shotgun (WGS) entry which is preliminary data.</text>
</comment>
<proteinExistence type="predicted"/>
<reference evidence="1 2" key="1">
    <citation type="journal article" date="2018" name="G3 (Bethesda)">
        <title>Phylogenetic and Phylogenomic Definition of Rhizopus Species.</title>
        <authorList>
            <person name="Gryganskyi A.P."/>
            <person name="Golan J."/>
            <person name="Dolatabadi S."/>
            <person name="Mondo S."/>
            <person name="Robb S."/>
            <person name="Idnurm A."/>
            <person name="Muszewska A."/>
            <person name="Steczkiewicz K."/>
            <person name="Masonjones S."/>
            <person name="Liao H.L."/>
            <person name="Gajdeczka M.T."/>
            <person name="Anike F."/>
            <person name="Vuek A."/>
            <person name="Anishchenko I.M."/>
            <person name="Voigt K."/>
            <person name="de Hoog G.S."/>
            <person name="Smith M.E."/>
            <person name="Heitman J."/>
            <person name="Vilgalys R."/>
            <person name="Stajich J.E."/>
        </authorList>
    </citation>
    <scope>NUCLEOTIDE SEQUENCE [LARGE SCALE GENOMIC DNA]</scope>
    <source>
        <strain evidence="1 2">LSU 92-RS-03</strain>
    </source>
</reference>